<evidence type="ECO:0000313" key="2">
    <source>
        <dbReference type="Proteomes" id="UP000276232"/>
    </source>
</evidence>
<gene>
    <name evidence="1" type="ORF">EDC03_1875</name>
</gene>
<dbReference type="InParanoid" id="A0A3N1HL69"/>
<dbReference type="Proteomes" id="UP000276232">
    <property type="component" value="Unassembled WGS sequence"/>
</dbReference>
<organism evidence="1 2">
    <name type="scientific">Pseudokineococcus lusitanus</name>
    <dbReference type="NCBI Taxonomy" id="763993"/>
    <lineage>
        <taxon>Bacteria</taxon>
        <taxon>Bacillati</taxon>
        <taxon>Actinomycetota</taxon>
        <taxon>Actinomycetes</taxon>
        <taxon>Kineosporiales</taxon>
        <taxon>Kineosporiaceae</taxon>
        <taxon>Pseudokineococcus</taxon>
    </lineage>
</organism>
<proteinExistence type="predicted"/>
<reference evidence="1 2" key="1">
    <citation type="journal article" date="2015" name="Stand. Genomic Sci.">
        <title>Genomic Encyclopedia of Bacterial and Archaeal Type Strains, Phase III: the genomes of soil and plant-associated and newly described type strains.</title>
        <authorList>
            <person name="Whitman W.B."/>
            <person name="Woyke T."/>
            <person name="Klenk H.P."/>
            <person name="Zhou Y."/>
            <person name="Lilburn T.G."/>
            <person name="Beck B.J."/>
            <person name="De Vos P."/>
            <person name="Vandamme P."/>
            <person name="Eisen J.A."/>
            <person name="Garrity G."/>
            <person name="Hugenholtz P."/>
            <person name="Kyrpides N.C."/>
        </authorList>
    </citation>
    <scope>NUCLEOTIDE SEQUENCE [LARGE SCALE GENOMIC DNA]</scope>
    <source>
        <strain evidence="1 2">CECT 7306</strain>
    </source>
</reference>
<protein>
    <submittedName>
        <fullName evidence="1">Uncharacterized protein</fullName>
    </submittedName>
</protein>
<comment type="caution">
    <text evidence="1">The sequence shown here is derived from an EMBL/GenBank/DDBJ whole genome shotgun (WGS) entry which is preliminary data.</text>
</comment>
<dbReference type="EMBL" id="RJKN01000004">
    <property type="protein sequence ID" value="ROP43273.1"/>
    <property type="molecule type" value="Genomic_DNA"/>
</dbReference>
<accession>A0A3N1HL69</accession>
<evidence type="ECO:0000313" key="1">
    <source>
        <dbReference type="EMBL" id="ROP43273.1"/>
    </source>
</evidence>
<name>A0A3N1HL69_9ACTN</name>
<keyword evidence="2" id="KW-1185">Reference proteome</keyword>
<sequence length="103" mass="10687">MDVRADGADAYLVVVAAGAGEVDALAEPGEEGAGDARVRLVVTEDVLVGLDLLDEDAPQLVRTLADVLAEDGSWRRLPAEVAVGDVLAERPDVRARVQALLAG</sequence>
<dbReference type="AlphaFoldDB" id="A0A3N1HL69"/>